<dbReference type="PANTHER" id="PTHR34474">
    <property type="entry name" value="SIGNAL TRANSDUCTION PROTEIN TRAP"/>
    <property type="match status" value="1"/>
</dbReference>
<dbReference type="GO" id="GO:0004497">
    <property type="term" value="F:monooxygenase activity"/>
    <property type="evidence" value="ECO:0007669"/>
    <property type="project" value="UniProtKB-KW"/>
</dbReference>
<dbReference type="RefSeq" id="WP_144092860.1">
    <property type="nucleotide sequence ID" value="NZ_VMHM01000016.1"/>
</dbReference>
<accession>A0A556S8P0</accession>
<evidence type="ECO:0000313" key="2">
    <source>
        <dbReference type="EMBL" id="TSJ97517.1"/>
    </source>
</evidence>
<dbReference type="EMBL" id="VMHM01000016">
    <property type="protein sequence ID" value="TSJ97517.1"/>
    <property type="molecule type" value="Genomic_DNA"/>
</dbReference>
<comment type="caution">
    <text evidence="2">The sequence shown here is derived from an EMBL/GenBank/DDBJ whole genome shotgun (WGS) entry which is preliminary data.</text>
</comment>
<gene>
    <name evidence="2" type="ORF">FPQ15_11515</name>
</gene>
<dbReference type="InterPro" id="IPR007138">
    <property type="entry name" value="ABM_dom"/>
</dbReference>
<sequence>MYIVMNRFKIKCGSEDTFIEIWRNRDSHLKDMKGFNRFYLLRGKSEEEYTLFSSYTEWESKADFDAWVNSEYFQHTHRNTNNRSNNKDIYFEPAQLECFEIIL</sequence>
<name>A0A556S8P0_9GAMM</name>
<keyword evidence="2" id="KW-0560">Oxidoreductase</keyword>
<evidence type="ECO:0000313" key="3">
    <source>
        <dbReference type="Proteomes" id="UP000319483"/>
    </source>
</evidence>
<dbReference type="Pfam" id="PF03992">
    <property type="entry name" value="ABM"/>
    <property type="match status" value="1"/>
</dbReference>
<organism evidence="2 3">
    <name type="scientific">Gilliamella apicola</name>
    <dbReference type="NCBI Taxonomy" id="1196095"/>
    <lineage>
        <taxon>Bacteria</taxon>
        <taxon>Pseudomonadati</taxon>
        <taxon>Pseudomonadota</taxon>
        <taxon>Gammaproteobacteria</taxon>
        <taxon>Orbales</taxon>
        <taxon>Orbaceae</taxon>
        <taxon>Gilliamella</taxon>
    </lineage>
</organism>
<feature type="domain" description="ABM" evidence="1">
    <location>
        <begin position="2"/>
        <end position="93"/>
    </location>
</feature>
<reference evidence="2 3" key="1">
    <citation type="submission" date="2019-07" db="EMBL/GenBank/DDBJ databases">
        <title>Gilliamella genomes.</title>
        <authorList>
            <person name="Zheng H."/>
        </authorList>
    </citation>
    <scope>NUCLEOTIDE SEQUENCE [LARGE SCALE GENOMIC DNA]</scope>
    <source>
        <strain evidence="2 3">W8127</strain>
    </source>
</reference>
<proteinExistence type="predicted"/>
<dbReference type="PANTHER" id="PTHR34474:SF2">
    <property type="entry name" value="SIGNAL TRANSDUCTION PROTEIN TRAP"/>
    <property type="match status" value="1"/>
</dbReference>
<dbReference type="AlphaFoldDB" id="A0A556S8P0"/>
<dbReference type="Proteomes" id="UP000319483">
    <property type="component" value="Unassembled WGS sequence"/>
</dbReference>
<evidence type="ECO:0000259" key="1">
    <source>
        <dbReference type="PROSITE" id="PS51725"/>
    </source>
</evidence>
<dbReference type="PROSITE" id="PS51725">
    <property type="entry name" value="ABM"/>
    <property type="match status" value="1"/>
</dbReference>
<dbReference type="InterPro" id="IPR050404">
    <property type="entry name" value="Heme-degrading_MO"/>
</dbReference>
<protein>
    <submittedName>
        <fullName evidence="2">Antibiotic biosynthesis monooxygenase</fullName>
    </submittedName>
</protein>
<dbReference type="Gene3D" id="3.30.70.100">
    <property type="match status" value="1"/>
</dbReference>
<keyword evidence="2" id="KW-0503">Monooxygenase</keyword>
<dbReference type="SUPFAM" id="SSF54909">
    <property type="entry name" value="Dimeric alpha+beta barrel"/>
    <property type="match status" value="1"/>
</dbReference>
<dbReference type="InterPro" id="IPR011008">
    <property type="entry name" value="Dimeric_a/b-barrel"/>
</dbReference>